<evidence type="ECO:0000313" key="1">
    <source>
        <dbReference type="EMBL" id="MBD1381853.1"/>
    </source>
</evidence>
<keyword evidence="2" id="KW-1185">Reference proteome</keyword>
<dbReference type="InterPro" id="IPR057808">
    <property type="entry name" value="YxiG"/>
</dbReference>
<dbReference type="Pfam" id="PF24711">
    <property type="entry name" value="YxiG"/>
    <property type="match status" value="1"/>
</dbReference>
<reference evidence="1" key="1">
    <citation type="submission" date="2020-09" db="EMBL/GenBank/DDBJ databases">
        <title>A novel bacterium of genus Bacillus, isolated from South China Sea.</title>
        <authorList>
            <person name="Huang H."/>
            <person name="Mo K."/>
            <person name="Hu Y."/>
        </authorList>
    </citation>
    <scope>NUCLEOTIDE SEQUENCE</scope>
    <source>
        <strain evidence="1">IB182487</strain>
    </source>
</reference>
<dbReference type="AlphaFoldDB" id="A0A926NJR6"/>
<comment type="caution">
    <text evidence="1">The sequence shown here is derived from an EMBL/GenBank/DDBJ whole genome shotgun (WGS) entry which is preliminary data.</text>
</comment>
<accession>A0A926NJR6</accession>
<gene>
    <name evidence="1" type="ORF">IC621_16600</name>
</gene>
<organism evidence="1 2">
    <name type="scientific">Metabacillus arenae</name>
    <dbReference type="NCBI Taxonomy" id="2771434"/>
    <lineage>
        <taxon>Bacteria</taxon>
        <taxon>Bacillati</taxon>
        <taxon>Bacillota</taxon>
        <taxon>Bacilli</taxon>
        <taxon>Bacillales</taxon>
        <taxon>Bacillaceae</taxon>
        <taxon>Metabacillus</taxon>
    </lineage>
</organism>
<dbReference type="EMBL" id="JACXAI010000022">
    <property type="protein sequence ID" value="MBD1381853.1"/>
    <property type="molecule type" value="Genomic_DNA"/>
</dbReference>
<protein>
    <submittedName>
        <fullName evidence="1">Uncharacterized protein</fullName>
    </submittedName>
</protein>
<evidence type="ECO:0000313" key="2">
    <source>
        <dbReference type="Proteomes" id="UP000626844"/>
    </source>
</evidence>
<dbReference type="RefSeq" id="WP_191159455.1">
    <property type="nucleotide sequence ID" value="NZ_JACXAI010000022.1"/>
</dbReference>
<proteinExistence type="predicted"/>
<dbReference type="Proteomes" id="UP000626844">
    <property type="component" value="Unassembled WGS sequence"/>
</dbReference>
<sequence>MTQNKKEICEEINNLLGEHAEFWSISDIQINYLKETITLKLESVNEQEILKTFIKFKQVMSLYMHQDAEVETYRLNNYKETDPFLLSEISYHPNGLGKINVESLEDELTEIESISSSTNFYFQINNKDYFFVEANSFSITRVSSSSTDEKVFIDLISDEKIITNPY</sequence>
<name>A0A926NJR6_9BACI</name>